<dbReference type="EMBL" id="KE647208">
    <property type="protein sequence ID" value="EQB60910.1"/>
    <property type="molecule type" value="Genomic_DNA"/>
</dbReference>
<evidence type="ECO:0000313" key="1">
    <source>
        <dbReference type="EMBL" id="EQB60910.1"/>
    </source>
</evidence>
<dbReference type="HOGENOM" id="CLU_102260_0_0_1"/>
<protein>
    <recommendedName>
        <fullName evidence="3">Proliferating cell nuclear antigen</fullName>
    </recommendedName>
</protein>
<reference evidence="1 2" key="1">
    <citation type="journal article" date="2013" name="BMC Genomics">
        <title>Genome sequencing and comparative genomics of honey bee microsporidia, Nosema apis reveal novel insights into host-parasite interactions.</title>
        <authorList>
            <person name="Chen Yp."/>
            <person name="Pettis J.S."/>
            <person name="Zhao Y."/>
            <person name="Liu X."/>
            <person name="Tallon L.J."/>
            <person name="Sadzewicz L.D."/>
            <person name="Li R."/>
            <person name="Zheng H."/>
            <person name="Huang S."/>
            <person name="Zhang X."/>
            <person name="Hamilton M.C."/>
            <person name="Pernal S.F."/>
            <person name="Melathopoulos A.P."/>
            <person name="Yan X."/>
            <person name="Evans J.D."/>
        </authorList>
    </citation>
    <scope>NUCLEOTIDE SEQUENCE [LARGE SCALE GENOMIC DNA]</scope>
    <source>
        <strain evidence="1 2">BRL 01</strain>
    </source>
</reference>
<evidence type="ECO:0000313" key="2">
    <source>
        <dbReference type="Proteomes" id="UP000053780"/>
    </source>
</evidence>
<name>T0MIU4_9MICR</name>
<dbReference type="AlphaFoldDB" id="T0MIU4"/>
<gene>
    <name evidence="1" type="ORF">NAPIS_ORF01524</name>
</gene>
<dbReference type="VEuPathDB" id="MicrosporidiaDB:NAPIS_ORF01524"/>
<dbReference type="OrthoDB" id="2191577at2759"/>
<dbReference type="Proteomes" id="UP000053780">
    <property type="component" value="Unassembled WGS sequence"/>
</dbReference>
<keyword evidence="2" id="KW-1185">Reference proteome</keyword>
<accession>T0MIU4</accession>
<organism evidence="1 2">
    <name type="scientific">Vairimorpha apis BRL 01</name>
    <dbReference type="NCBI Taxonomy" id="1037528"/>
    <lineage>
        <taxon>Eukaryota</taxon>
        <taxon>Fungi</taxon>
        <taxon>Fungi incertae sedis</taxon>
        <taxon>Microsporidia</taxon>
        <taxon>Nosematidae</taxon>
        <taxon>Vairimorpha</taxon>
    </lineage>
</organism>
<sequence length="219" mass="26254">MECEISSKKAQILDKLSNVFKSEYLIIDSQQEIKFQFLSDSKNIISTIILEKSFFTKIENKNMTIKFGKPKFYYKKMLFLKIMTTKTFVIFEYNFEFYIYRHKFFIFKATLFQIPFIINASEYIDQYNFYKAIELANGNIKVTFEHGFANIQNDNINMKFKCTGLDKIYFEIDSFILKSIFALYDFFDSCMLNWEDKDSPININLYYTTYSIYFFVGTI</sequence>
<proteinExistence type="predicted"/>
<evidence type="ECO:0008006" key="3">
    <source>
        <dbReference type="Google" id="ProtNLM"/>
    </source>
</evidence>